<name>A0A9Q9HNH4_LEICA</name>
<evidence type="ECO:0000313" key="2">
    <source>
        <dbReference type="EMBL" id="UWQ55530.1"/>
    </source>
</evidence>
<evidence type="ECO:0000313" key="3">
    <source>
        <dbReference type="EMBL" id="UWQ60197.1"/>
    </source>
</evidence>
<dbReference type="RefSeq" id="WP_027237670.1">
    <property type="nucleotide sequence ID" value="NZ_CBDUNH010000001.1"/>
</dbReference>
<accession>A0A9Q9HNH4</accession>
<dbReference type="EMBL" id="CP081078">
    <property type="protein sequence ID" value="UWQ60197.1"/>
    <property type="molecule type" value="Genomic_DNA"/>
</dbReference>
<reference evidence="2" key="1">
    <citation type="submission" date="2021-08" db="EMBL/GenBank/DDBJ databases">
        <authorList>
            <person name="Nwanade C."/>
            <person name="Wang M."/>
            <person name="Masoudi A."/>
            <person name="Yu Z."/>
            <person name="Liu J."/>
        </authorList>
    </citation>
    <scope>NUCLEOTIDE SEQUENCE</scope>
    <source>
        <strain evidence="2">S122</strain>
        <strain evidence="3">S141</strain>
    </source>
</reference>
<dbReference type="InterPro" id="IPR036890">
    <property type="entry name" value="HATPase_C_sf"/>
</dbReference>
<gene>
    <name evidence="2" type="ORF">K3721_08315</name>
    <name evidence="3" type="ORF">K3722_08715</name>
</gene>
<dbReference type="EMBL" id="CP081070">
    <property type="protein sequence ID" value="UWQ55530.1"/>
    <property type="molecule type" value="Genomic_DNA"/>
</dbReference>
<sequence>MGVDNANLAALVGSRICHDLISPVGAINNGLELLGMAGSMSGPELELISDSVANANARIRFFRIAFGAAGDQQIGRAEVVSVLEDISKSGRIKYQWSPLEGCTRSEARLALLAALCLESALPYGGTVKIFCADGKWTVMGEGSKLNVDDELWARVSGGTSNAEITPALVQFALLPEAAKEANRTVRLEQNLEKITLQF</sequence>
<evidence type="ECO:0000259" key="1">
    <source>
        <dbReference type="Pfam" id="PF10090"/>
    </source>
</evidence>
<proteinExistence type="predicted"/>
<dbReference type="Pfam" id="PF10090">
    <property type="entry name" value="HPTransfase"/>
    <property type="match status" value="1"/>
</dbReference>
<evidence type="ECO:0000313" key="5">
    <source>
        <dbReference type="Proteomes" id="UP001058713"/>
    </source>
</evidence>
<dbReference type="Gene3D" id="1.10.287.130">
    <property type="match status" value="1"/>
</dbReference>
<dbReference type="Proteomes" id="UP001058713">
    <property type="component" value="Chromosome"/>
</dbReference>
<protein>
    <submittedName>
        <fullName evidence="2">Histidine phosphotransferase</fullName>
    </submittedName>
</protein>
<dbReference type="AlphaFoldDB" id="A0A9Q9HNH4"/>
<evidence type="ECO:0000313" key="4">
    <source>
        <dbReference type="Proteomes" id="UP001058184"/>
    </source>
</evidence>
<dbReference type="KEGG" id="lcae:K3721_08315"/>
<feature type="domain" description="Histidine phosphotransferase ChpT C-terminal" evidence="1">
    <location>
        <begin position="77"/>
        <end position="190"/>
    </location>
</feature>
<keyword evidence="4" id="KW-1185">Reference proteome</keyword>
<dbReference type="InterPro" id="IPR018762">
    <property type="entry name" value="ChpT_C"/>
</dbReference>
<dbReference type="Proteomes" id="UP001058184">
    <property type="component" value="Chromosome"/>
</dbReference>
<dbReference type="Gene3D" id="3.30.565.10">
    <property type="entry name" value="Histidine kinase-like ATPase, C-terminal domain"/>
    <property type="match status" value="1"/>
</dbReference>
<organism evidence="2 5">
    <name type="scientific">Leisingera caerulea</name>
    <name type="common">Phaeobacter caeruleus</name>
    <dbReference type="NCBI Taxonomy" id="506591"/>
    <lineage>
        <taxon>Bacteria</taxon>
        <taxon>Pseudomonadati</taxon>
        <taxon>Pseudomonadota</taxon>
        <taxon>Alphaproteobacteria</taxon>
        <taxon>Rhodobacterales</taxon>
        <taxon>Roseobacteraceae</taxon>
        <taxon>Leisingera</taxon>
    </lineage>
</organism>